<sequence length="141" mass="15904">MNHRLLSDAHTQQLNRSFANQAWPYAIKNPNALSRSIPDELKGYAFPITGGNNEQGFSMKQGVLLPYHVCLLADKHSSDGQRLLTLLKCLAHKRTTNTLNFSREDGVGKYVIRREVKSGKENAKPYTKAPEIQRLVTSIRL</sequence>
<evidence type="ECO:0000256" key="1">
    <source>
        <dbReference type="ARBA" id="ARBA00009312"/>
    </source>
</evidence>
<dbReference type="GO" id="GO:1990904">
    <property type="term" value="C:ribonucleoprotein complex"/>
    <property type="evidence" value="ECO:0007669"/>
    <property type="project" value="UniProtKB-KW"/>
</dbReference>
<dbReference type="PANTHER" id="PTHR11502">
    <property type="entry name" value="40S RIBOSOMAL PROTEIN S6"/>
    <property type="match status" value="1"/>
</dbReference>
<protein>
    <submittedName>
        <fullName evidence="4">Uncharacterized protein</fullName>
    </submittedName>
</protein>
<dbReference type="InterPro" id="IPR001377">
    <property type="entry name" value="Ribosomal_eS6"/>
</dbReference>
<comment type="similarity">
    <text evidence="1">Belongs to the eukaryotic ribosomal protein eS6 family.</text>
</comment>
<evidence type="ECO:0000313" key="4">
    <source>
        <dbReference type="EMBL" id="PBK66157.1"/>
    </source>
</evidence>
<dbReference type="SMART" id="SM01405">
    <property type="entry name" value="Ribosomal_S6e"/>
    <property type="match status" value="1"/>
</dbReference>
<evidence type="ECO:0000256" key="3">
    <source>
        <dbReference type="ARBA" id="ARBA00023274"/>
    </source>
</evidence>
<dbReference type="Gene3D" id="1.20.5.2650">
    <property type="match status" value="1"/>
</dbReference>
<evidence type="ECO:0000256" key="2">
    <source>
        <dbReference type="ARBA" id="ARBA00022980"/>
    </source>
</evidence>
<dbReference type="AlphaFoldDB" id="A0A2H3BNM2"/>
<dbReference type="GO" id="GO:0003735">
    <property type="term" value="F:structural constituent of ribosome"/>
    <property type="evidence" value="ECO:0007669"/>
    <property type="project" value="InterPro"/>
</dbReference>
<gene>
    <name evidence="4" type="ORF">ARMSODRAFT_1021766</name>
</gene>
<reference evidence="5" key="1">
    <citation type="journal article" date="2017" name="Nat. Ecol. Evol.">
        <title>Genome expansion and lineage-specific genetic innovations in the forest pathogenic fungi Armillaria.</title>
        <authorList>
            <person name="Sipos G."/>
            <person name="Prasanna A.N."/>
            <person name="Walter M.C."/>
            <person name="O'Connor E."/>
            <person name="Balint B."/>
            <person name="Krizsan K."/>
            <person name="Kiss B."/>
            <person name="Hess J."/>
            <person name="Varga T."/>
            <person name="Slot J."/>
            <person name="Riley R."/>
            <person name="Boka B."/>
            <person name="Rigling D."/>
            <person name="Barry K."/>
            <person name="Lee J."/>
            <person name="Mihaltcheva S."/>
            <person name="LaButti K."/>
            <person name="Lipzen A."/>
            <person name="Waldron R."/>
            <person name="Moloney N.M."/>
            <person name="Sperisen C."/>
            <person name="Kredics L."/>
            <person name="Vagvoelgyi C."/>
            <person name="Patrignani A."/>
            <person name="Fitzpatrick D."/>
            <person name="Nagy I."/>
            <person name="Doyle S."/>
            <person name="Anderson J.B."/>
            <person name="Grigoriev I.V."/>
            <person name="Gueldener U."/>
            <person name="Muensterkoetter M."/>
            <person name="Nagy L.G."/>
        </authorList>
    </citation>
    <scope>NUCLEOTIDE SEQUENCE [LARGE SCALE GENOMIC DNA]</scope>
    <source>
        <strain evidence="5">28-4</strain>
    </source>
</reference>
<organism evidence="4 5">
    <name type="scientific">Armillaria solidipes</name>
    <dbReference type="NCBI Taxonomy" id="1076256"/>
    <lineage>
        <taxon>Eukaryota</taxon>
        <taxon>Fungi</taxon>
        <taxon>Dikarya</taxon>
        <taxon>Basidiomycota</taxon>
        <taxon>Agaricomycotina</taxon>
        <taxon>Agaricomycetes</taxon>
        <taxon>Agaricomycetidae</taxon>
        <taxon>Agaricales</taxon>
        <taxon>Marasmiineae</taxon>
        <taxon>Physalacriaceae</taxon>
        <taxon>Armillaria</taxon>
    </lineage>
</organism>
<dbReference type="STRING" id="1076256.A0A2H3BNM2"/>
<proteinExistence type="inferred from homology"/>
<dbReference type="EMBL" id="KZ293442">
    <property type="protein sequence ID" value="PBK66157.1"/>
    <property type="molecule type" value="Genomic_DNA"/>
</dbReference>
<keyword evidence="5" id="KW-1185">Reference proteome</keyword>
<evidence type="ECO:0000313" key="5">
    <source>
        <dbReference type="Proteomes" id="UP000218334"/>
    </source>
</evidence>
<dbReference type="GO" id="GO:0006412">
    <property type="term" value="P:translation"/>
    <property type="evidence" value="ECO:0007669"/>
    <property type="project" value="InterPro"/>
</dbReference>
<dbReference type="Proteomes" id="UP000218334">
    <property type="component" value="Unassembled WGS sequence"/>
</dbReference>
<accession>A0A2H3BNM2</accession>
<dbReference type="Pfam" id="PF01092">
    <property type="entry name" value="Ribosomal_S6e"/>
    <property type="match status" value="1"/>
</dbReference>
<keyword evidence="3" id="KW-0687">Ribonucleoprotein</keyword>
<name>A0A2H3BNM2_9AGAR</name>
<dbReference type="GO" id="GO:0005840">
    <property type="term" value="C:ribosome"/>
    <property type="evidence" value="ECO:0007669"/>
    <property type="project" value="UniProtKB-KW"/>
</dbReference>
<keyword evidence="2" id="KW-0689">Ribosomal protein</keyword>